<gene>
    <name evidence="7" type="ORF">CYJ10_33470</name>
</gene>
<evidence type="ECO:0000256" key="5">
    <source>
        <dbReference type="ARBA" id="ARBA00023136"/>
    </source>
</evidence>
<proteinExistence type="inferred from homology"/>
<dbReference type="InterPro" id="IPR002549">
    <property type="entry name" value="AI-2E-like"/>
</dbReference>
<feature type="transmembrane region" description="Helical" evidence="6">
    <location>
        <begin position="109"/>
        <end position="133"/>
    </location>
</feature>
<reference evidence="7 8" key="1">
    <citation type="submission" date="2017-12" db="EMBL/GenBank/DDBJ databases">
        <title>Genome sequence of the active heterotrophic nitrifier-denitrifier, Cupriavidus pauculus UM1.</title>
        <authorList>
            <person name="Putonti C."/>
            <person name="Castignetti D."/>
        </authorList>
    </citation>
    <scope>NUCLEOTIDE SEQUENCE [LARGE SCALE GENOMIC DNA]</scope>
    <source>
        <strain evidence="7 8">UM1</strain>
    </source>
</reference>
<evidence type="ECO:0000256" key="1">
    <source>
        <dbReference type="ARBA" id="ARBA00004141"/>
    </source>
</evidence>
<dbReference type="PANTHER" id="PTHR21716">
    <property type="entry name" value="TRANSMEMBRANE PROTEIN"/>
    <property type="match status" value="1"/>
</dbReference>
<protein>
    <submittedName>
        <fullName evidence="7">AI-2E family transporter</fullName>
    </submittedName>
</protein>
<evidence type="ECO:0000256" key="6">
    <source>
        <dbReference type="SAM" id="Phobius"/>
    </source>
</evidence>
<feature type="transmembrane region" description="Helical" evidence="6">
    <location>
        <begin position="328"/>
        <end position="346"/>
    </location>
</feature>
<evidence type="ECO:0000256" key="2">
    <source>
        <dbReference type="ARBA" id="ARBA00009773"/>
    </source>
</evidence>
<dbReference type="GO" id="GO:0016020">
    <property type="term" value="C:membrane"/>
    <property type="evidence" value="ECO:0007669"/>
    <property type="project" value="UniProtKB-SubCell"/>
</dbReference>
<evidence type="ECO:0000256" key="3">
    <source>
        <dbReference type="ARBA" id="ARBA00022692"/>
    </source>
</evidence>
<dbReference type="PANTHER" id="PTHR21716:SF16">
    <property type="entry name" value="BLL1467 PROTEIN"/>
    <property type="match status" value="1"/>
</dbReference>
<feature type="transmembrane region" description="Helical" evidence="6">
    <location>
        <begin position="297"/>
        <end position="321"/>
    </location>
</feature>
<name>A0A2N5C1Z1_9BURK</name>
<dbReference type="EMBL" id="PJRP01000035">
    <property type="protein sequence ID" value="PLP96220.1"/>
    <property type="molecule type" value="Genomic_DNA"/>
</dbReference>
<keyword evidence="5 6" id="KW-0472">Membrane</keyword>
<evidence type="ECO:0000313" key="8">
    <source>
        <dbReference type="Proteomes" id="UP000234341"/>
    </source>
</evidence>
<dbReference type="GO" id="GO:0055085">
    <property type="term" value="P:transmembrane transport"/>
    <property type="evidence" value="ECO:0007669"/>
    <property type="project" value="TreeGrafter"/>
</dbReference>
<comment type="similarity">
    <text evidence="2">Belongs to the autoinducer-2 exporter (AI-2E) (TC 2.A.86) family.</text>
</comment>
<dbReference type="Proteomes" id="UP000234341">
    <property type="component" value="Unassembled WGS sequence"/>
</dbReference>
<keyword evidence="3 6" id="KW-0812">Transmembrane</keyword>
<comment type="caution">
    <text evidence="7">The sequence shown here is derived from an EMBL/GenBank/DDBJ whole genome shotgun (WGS) entry which is preliminary data.</text>
</comment>
<dbReference type="AlphaFoldDB" id="A0A2N5C1Z1"/>
<comment type="subcellular location">
    <subcellularLocation>
        <location evidence="1">Membrane</location>
        <topology evidence="1">Multi-pass membrane protein</topology>
    </subcellularLocation>
</comment>
<feature type="transmembrane region" description="Helical" evidence="6">
    <location>
        <begin position="366"/>
        <end position="392"/>
    </location>
</feature>
<keyword evidence="4 6" id="KW-1133">Transmembrane helix</keyword>
<evidence type="ECO:0000256" key="4">
    <source>
        <dbReference type="ARBA" id="ARBA00022989"/>
    </source>
</evidence>
<sequence>MRSARPPETSTLTPDAERLAADADAAGADTALTGPIPVAPAAPVTIPDYTPPAWTESLGRASKALIVLATLASLYALHVATAFIVPVVLAIILAYLLDPLVELLHRRHIHRAIGATVVLLGLLALGLSCAYLLQGQVSSIVDRLPEIASKLSRSVGALMSGDDSVVQKVRRAATILSGTGQLPPPRGAPVVVERAADNFSNMVWAGWVSAFALMAQSVVVLFLTWFLLLAGDMFKRKFIKMAGKTLSQKKINVHMLDEINRQVQRYMVMLLVTNASLGFCIYLLLKYLSIDNAGTWALVAAVLHLVPYFGSLVVAVCLGVAGFMQAGTLAVAGAAAGGSLVIATLIGNGMTTWMTGRLARMNPVAVFVSLLLFTWLWGTWGMLLAIPLAVIAKVVADHVEGLEVLAEFLGE</sequence>
<organism evidence="7 8">
    <name type="scientific">Cupriavidus pauculus</name>
    <dbReference type="NCBI Taxonomy" id="82633"/>
    <lineage>
        <taxon>Bacteria</taxon>
        <taxon>Pseudomonadati</taxon>
        <taxon>Pseudomonadota</taxon>
        <taxon>Betaproteobacteria</taxon>
        <taxon>Burkholderiales</taxon>
        <taxon>Burkholderiaceae</taxon>
        <taxon>Cupriavidus</taxon>
    </lineage>
</organism>
<feature type="transmembrane region" description="Helical" evidence="6">
    <location>
        <begin position="204"/>
        <end position="231"/>
    </location>
</feature>
<dbReference type="OrthoDB" id="8566218at2"/>
<accession>A0A2N5C1Z1</accession>
<feature type="transmembrane region" description="Helical" evidence="6">
    <location>
        <begin position="64"/>
        <end position="97"/>
    </location>
</feature>
<dbReference type="Pfam" id="PF01594">
    <property type="entry name" value="AI-2E_transport"/>
    <property type="match status" value="1"/>
</dbReference>
<evidence type="ECO:0000313" key="7">
    <source>
        <dbReference type="EMBL" id="PLP96220.1"/>
    </source>
</evidence>
<feature type="transmembrane region" description="Helical" evidence="6">
    <location>
        <begin position="266"/>
        <end position="285"/>
    </location>
</feature>